<dbReference type="AlphaFoldDB" id="A0A537JYL6"/>
<sequence>MRGRTAVTEKRMRFILGLGLGAVVLFGSVTPSWAAAFLLRAGDLQVPAGTVVHGSAISVGGNAYITGTVEGDAIAFGGGVEVTGRVEGSARAVGGNVILRSTAVVDRGASAVGGTVYSEPGASVGGARAQPYLPPPGPPSHWGGAMPFPWVHHFPVESWPWGPVPFFMLQWLLLGFYLVVLASFVASAWLVAVLFPVLTARLAQLIERDPVGTLIAGILGWPLTVVLMVLLVFSVVGIPLAMLVPLALLAALQFGTTAVALLVGRRVRRSGMAQEVLVGAVILAIIFGIPHTVGTLAVLGVSTWGLGVVLLALLEARRSRASPSAGPPASPPA</sequence>
<protein>
    <submittedName>
        <fullName evidence="2">Polymer-forming cytoskeletal protein</fullName>
    </submittedName>
</protein>
<evidence type="ECO:0000313" key="2">
    <source>
        <dbReference type="EMBL" id="TMI88629.1"/>
    </source>
</evidence>
<feature type="transmembrane region" description="Helical" evidence="1">
    <location>
        <begin position="242"/>
        <end position="264"/>
    </location>
</feature>
<dbReference type="Proteomes" id="UP000318509">
    <property type="component" value="Unassembled WGS sequence"/>
</dbReference>
<comment type="caution">
    <text evidence="2">The sequence shown here is derived from an EMBL/GenBank/DDBJ whole genome shotgun (WGS) entry which is preliminary data.</text>
</comment>
<name>A0A537JYL6_9BACT</name>
<feature type="transmembrane region" description="Helical" evidence="1">
    <location>
        <begin position="211"/>
        <end position="236"/>
    </location>
</feature>
<keyword evidence="1" id="KW-0472">Membrane</keyword>
<feature type="transmembrane region" description="Helical" evidence="1">
    <location>
        <begin position="171"/>
        <end position="199"/>
    </location>
</feature>
<evidence type="ECO:0000313" key="3">
    <source>
        <dbReference type="Proteomes" id="UP000318509"/>
    </source>
</evidence>
<proteinExistence type="predicted"/>
<keyword evidence="1" id="KW-0812">Transmembrane</keyword>
<feature type="transmembrane region" description="Helical" evidence="1">
    <location>
        <begin position="271"/>
        <end position="289"/>
    </location>
</feature>
<gene>
    <name evidence="2" type="ORF">E6H00_12010</name>
</gene>
<accession>A0A537JYL6</accession>
<keyword evidence="1" id="KW-1133">Transmembrane helix</keyword>
<evidence type="ECO:0000256" key="1">
    <source>
        <dbReference type="SAM" id="Phobius"/>
    </source>
</evidence>
<reference evidence="2 3" key="1">
    <citation type="journal article" date="2019" name="Nat. Microbiol.">
        <title>Mediterranean grassland soil C-N compound turnover is dependent on rainfall and depth, and is mediated by genomically divergent microorganisms.</title>
        <authorList>
            <person name="Diamond S."/>
            <person name="Andeer P.F."/>
            <person name="Li Z."/>
            <person name="Crits-Christoph A."/>
            <person name="Burstein D."/>
            <person name="Anantharaman K."/>
            <person name="Lane K.R."/>
            <person name="Thomas B.C."/>
            <person name="Pan C."/>
            <person name="Northen T.R."/>
            <person name="Banfield J.F."/>
        </authorList>
    </citation>
    <scope>NUCLEOTIDE SEQUENCE [LARGE SCALE GENOMIC DNA]</scope>
    <source>
        <strain evidence="2">NP_3</strain>
    </source>
</reference>
<organism evidence="2 3">
    <name type="scientific">Candidatus Segetimicrobium genomatis</name>
    <dbReference type="NCBI Taxonomy" id="2569760"/>
    <lineage>
        <taxon>Bacteria</taxon>
        <taxon>Bacillati</taxon>
        <taxon>Candidatus Sysuimicrobiota</taxon>
        <taxon>Candidatus Sysuimicrobiia</taxon>
        <taxon>Candidatus Sysuimicrobiales</taxon>
        <taxon>Candidatus Segetimicrobiaceae</taxon>
        <taxon>Candidatus Segetimicrobium</taxon>
    </lineage>
</organism>
<dbReference type="EMBL" id="VBAK01000137">
    <property type="protein sequence ID" value="TMI88629.1"/>
    <property type="molecule type" value="Genomic_DNA"/>
</dbReference>